<evidence type="ECO:0000256" key="1">
    <source>
        <dbReference type="ARBA" id="ARBA00001947"/>
    </source>
</evidence>
<dbReference type="InterPro" id="IPR032466">
    <property type="entry name" value="Metal_Hydrolase"/>
</dbReference>
<dbReference type="InterPro" id="IPR002195">
    <property type="entry name" value="Dihydroorotase_CS"/>
</dbReference>
<dbReference type="PROSITE" id="PS00483">
    <property type="entry name" value="DIHYDROOROTASE_2"/>
    <property type="match status" value="1"/>
</dbReference>
<dbReference type="CDD" id="cd01318">
    <property type="entry name" value="DHOase_IIb"/>
    <property type="match status" value="1"/>
</dbReference>
<dbReference type="GO" id="GO:0005737">
    <property type="term" value="C:cytoplasm"/>
    <property type="evidence" value="ECO:0007669"/>
    <property type="project" value="TreeGrafter"/>
</dbReference>
<organism evidence="7 8">
    <name type="scientific">Tenacibaculum mesophilum</name>
    <dbReference type="NCBI Taxonomy" id="104268"/>
    <lineage>
        <taxon>Bacteria</taxon>
        <taxon>Pseudomonadati</taxon>
        <taxon>Bacteroidota</taxon>
        <taxon>Flavobacteriia</taxon>
        <taxon>Flavobacteriales</taxon>
        <taxon>Flavobacteriaceae</taxon>
        <taxon>Tenacibaculum</taxon>
    </lineage>
</organism>
<dbReference type="Pfam" id="PF01979">
    <property type="entry name" value="Amidohydro_1"/>
    <property type="match status" value="1"/>
</dbReference>
<evidence type="ECO:0000259" key="6">
    <source>
        <dbReference type="Pfam" id="PF01979"/>
    </source>
</evidence>
<dbReference type="InterPro" id="IPR050138">
    <property type="entry name" value="DHOase/Allantoinase_Hydrolase"/>
</dbReference>
<gene>
    <name evidence="7" type="ORF">HER15_10725</name>
</gene>
<evidence type="ECO:0000256" key="4">
    <source>
        <dbReference type="ARBA" id="ARBA00022723"/>
    </source>
</evidence>
<dbReference type="EMBL" id="CP050861">
    <property type="protein sequence ID" value="UTD15915.1"/>
    <property type="molecule type" value="Genomic_DNA"/>
</dbReference>
<dbReference type="GO" id="GO:0004038">
    <property type="term" value="F:allantoinase activity"/>
    <property type="evidence" value="ECO:0007669"/>
    <property type="project" value="TreeGrafter"/>
</dbReference>
<dbReference type="RefSeq" id="WP_253679407.1">
    <property type="nucleotide sequence ID" value="NZ_CP050861.1"/>
</dbReference>
<dbReference type="AlphaFoldDB" id="A0AAE9SFB8"/>
<evidence type="ECO:0000256" key="3">
    <source>
        <dbReference type="ARBA" id="ARBA00010286"/>
    </source>
</evidence>
<protein>
    <submittedName>
        <fullName evidence="7">Dihydroorotase</fullName>
        <ecNumber evidence="7">3.5.2.3</ecNumber>
    </submittedName>
</protein>
<dbReference type="InterPro" id="IPR006680">
    <property type="entry name" value="Amidohydro-rel"/>
</dbReference>
<dbReference type="PANTHER" id="PTHR43668:SF4">
    <property type="entry name" value="ALLANTOINASE"/>
    <property type="match status" value="1"/>
</dbReference>
<dbReference type="GO" id="GO:0046872">
    <property type="term" value="F:metal ion binding"/>
    <property type="evidence" value="ECO:0007669"/>
    <property type="project" value="UniProtKB-KW"/>
</dbReference>
<dbReference type="PANTHER" id="PTHR43668">
    <property type="entry name" value="ALLANTOINASE"/>
    <property type="match status" value="1"/>
</dbReference>
<feature type="domain" description="Amidohydrolase-related" evidence="6">
    <location>
        <begin position="52"/>
        <end position="426"/>
    </location>
</feature>
<dbReference type="SUPFAM" id="SSF51556">
    <property type="entry name" value="Metallo-dependent hydrolases"/>
    <property type="match status" value="1"/>
</dbReference>
<comment type="function">
    <text evidence="2">Catalyzes the reversible cyclization of carbamoyl aspartate to dihydroorotate.</text>
</comment>
<comment type="similarity">
    <text evidence="3">Belongs to the metallo-dependent hydrolases superfamily. DHOase family. Class I DHOase subfamily.</text>
</comment>
<dbReference type="GO" id="GO:0006145">
    <property type="term" value="P:purine nucleobase catabolic process"/>
    <property type="evidence" value="ECO:0007669"/>
    <property type="project" value="TreeGrafter"/>
</dbReference>
<dbReference type="InterPro" id="IPR011059">
    <property type="entry name" value="Metal-dep_hydrolase_composite"/>
</dbReference>
<comment type="cofactor">
    <cofactor evidence="1">
        <name>Zn(2+)</name>
        <dbReference type="ChEBI" id="CHEBI:29105"/>
    </cofactor>
</comment>
<dbReference type="GO" id="GO:0004151">
    <property type="term" value="F:dihydroorotase activity"/>
    <property type="evidence" value="ECO:0007669"/>
    <property type="project" value="UniProtKB-EC"/>
</dbReference>
<sequence length="446" mass="50290">MKQSYLIKNAQIVNENKVFKGDVLIEGEFIKEIGENIIPIDDVLMVDAEGKFLIPGMIDDQVHFREPGLTHKANIATESKAAIAGGITSFIEMPNTVPQATTQELLADKFDIASKTSYANYSFMFGGTNDNLEELLKTNPKDVAGIKLFLGSSTGNMLVDNEEVLEKIFSSTKMLISVHCEDEATIRKNTEEYKAKYGDDIPVKYHPLIRSEEACYLSSSKAIELAKKTGARLHIFHLSTEKETHLFRNDIPLEEKQITAEVCVHHLWFTDADYDKKGTHIKWNPAVKTQKDKDGLWKALLDDKIDIIATDHAPHTLEEKDNVYTKAPSGGPLVQHAVPAILEKVKEGVLPIEKAVEKMSHNPAKIFKVEKRGFIKEGFYADLVLVDVDKKWTVDKENVLYKCGWSPFEGVEFSNQITHTFVNGNLMYNEGIFNEEIKGKRLLFNR</sequence>
<accession>A0AAE9SFB8</accession>
<dbReference type="NCBIfam" id="NF006688">
    <property type="entry name" value="PRK09236.1"/>
    <property type="match status" value="1"/>
</dbReference>
<evidence type="ECO:0000256" key="2">
    <source>
        <dbReference type="ARBA" id="ARBA00002368"/>
    </source>
</evidence>
<name>A0AAE9SFB8_9FLAO</name>
<dbReference type="NCBIfam" id="TIGR00857">
    <property type="entry name" value="pyrC_multi"/>
    <property type="match status" value="1"/>
</dbReference>
<dbReference type="Gene3D" id="2.30.40.10">
    <property type="entry name" value="Urease, subunit C, domain 1"/>
    <property type="match status" value="1"/>
</dbReference>
<evidence type="ECO:0000256" key="5">
    <source>
        <dbReference type="ARBA" id="ARBA00022801"/>
    </source>
</evidence>
<evidence type="ECO:0000313" key="7">
    <source>
        <dbReference type="EMBL" id="UTD15915.1"/>
    </source>
</evidence>
<dbReference type="SUPFAM" id="SSF51338">
    <property type="entry name" value="Composite domain of metallo-dependent hydrolases"/>
    <property type="match status" value="1"/>
</dbReference>
<evidence type="ECO:0000313" key="8">
    <source>
        <dbReference type="Proteomes" id="UP001056837"/>
    </source>
</evidence>
<keyword evidence="4" id="KW-0479">Metal-binding</keyword>
<keyword evidence="5 7" id="KW-0378">Hydrolase</keyword>
<dbReference type="EC" id="3.5.2.3" evidence="7"/>
<dbReference type="Proteomes" id="UP001056837">
    <property type="component" value="Chromosome"/>
</dbReference>
<proteinExistence type="inferred from homology"/>
<dbReference type="Gene3D" id="3.20.20.140">
    <property type="entry name" value="Metal-dependent hydrolases"/>
    <property type="match status" value="1"/>
</dbReference>
<reference evidence="7" key="1">
    <citation type="submission" date="2020-04" db="EMBL/GenBank/DDBJ databases">
        <title>Tenacibaculum mesophilum bac2.</title>
        <authorList>
            <person name="Li M."/>
        </authorList>
    </citation>
    <scope>NUCLEOTIDE SEQUENCE</scope>
    <source>
        <strain evidence="7">Bac2</strain>
    </source>
</reference>